<evidence type="ECO:0000313" key="3">
    <source>
        <dbReference type="Proteomes" id="UP000014071"/>
    </source>
</evidence>
<evidence type="ECO:0000313" key="2">
    <source>
        <dbReference type="EMBL" id="GAC98890.1"/>
    </source>
</evidence>
<dbReference type="eggNOG" id="ENOG502T1Y6">
    <property type="taxonomic scope" value="Eukaryota"/>
</dbReference>
<reference evidence="3" key="1">
    <citation type="journal article" date="2013" name="Genome Announc.">
        <title>Draft genome sequence of the basidiomycetous yeast-like fungus Pseudozyma hubeiensis SY62, which produces an abundant amount of the biosurfactant mannosylerythritol lipids.</title>
        <authorList>
            <person name="Konishi M."/>
            <person name="Hatada Y."/>
            <person name="Horiuchi J."/>
        </authorList>
    </citation>
    <scope>NUCLEOTIDE SEQUENCE [LARGE SCALE GENOMIC DNA]</scope>
    <source>
        <strain evidence="3">SY62</strain>
    </source>
</reference>
<name>R9PLD3_PSEHS</name>
<dbReference type="OrthoDB" id="2527463at2759"/>
<feature type="region of interest" description="Disordered" evidence="1">
    <location>
        <begin position="86"/>
        <end position="107"/>
    </location>
</feature>
<feature type="region of interest" description="Disordered" evidence="1">
    <location>
        <begin position="168"/>
        <end position="187"/>
    </location>
</feature>
<feature type="compositionally biased region" description="Polar residues" evidence="1">
    <location>
        <begin position="169"/>
        <end position="178"/>
    </location>
</feature>
<dbReference type="HOGENOM" id="CLU_050727_0_0_1"/>
<sequence>MFRTGGSAVGEERDGEKLFDDFQRGLRLDDNTSGSDVVGNAGTLEQSWNASQESAGWQSWSLAQMRSFDTYTQLDAPLHESVRNDHSHITNDTTAPRQLPHPPANASLAQSDDIFSLLDAESQSSAPSQPEASLSSAVLSNFSSTYRPPSPSHPSFSREQAALHLSLAEAQSSTQSQRDLVIPRPDNPSTLEGVYAPTPEAALSSIFATTGRDESTDVTETESIDDRGRTVIKKITKHFDASSYIDDVYGISPVLNETIEEVLKPDTTGENREKAVRRLESLWRHISNSGPQNQGADWVDGWLLKNT</sequence>
<dbReference type="RefSeq" id="XP_012192477.1">
    <property type="nucleotide sequence ID" value="XM_012337087.1"/>
</dbReference>
<accession>R9PLD3</accession>
<dbReference type="GeneID" id="24111756"/>
<protein>
    <submittedName>
        <fullName evidence="2">Uncharacterized protein</fullName>
    </submittedName>
</protein>
<dbReference type="EMBL" id="DF238821">
    <property type="protein sequence ID" value="GAC98890.1"/>
    <property type="molecule type" value="Genomic_DNA"/>
</dbReference>
<dbReference type="AlphaFoldDB" id="R9PLD3"/>
<organism evidence="2 3">
    <name type="scientific">Pseudozyma hubeiensis (strain SY62)</name>
    <name type="common">Yeast</name>
    <dbReference type="NCBI Taxonomy" id="1305764"/>
    <lineage>
        <taxon>Eukaryota</taxon>
        <taxon>Fungi</taxon>
        <taxon>Dikarya</taxon>
        <taxon>Basidiomycota</taxon>
        <taxon>Ustilaginomycotina</taxon>
        <taxon>Ustilaginomycetes</taxon>
        <taxon>Ustilaginales</taxon>
        <taxon>Ustilaginaceae</taxon>
        <taxon>Pseudozyma</taxon>
    </lineage>
</organism>
<dbReference type="Proteomes" id="UP000014071">
    <property type="component" value="Unassembled WGS sequence"/>
</dbReference>
<gene>
    <name evidence="2" type="ORF">PHSY_006485</name>
</gene>
<evidence type="ECO:0000256" key="1">
    <source>
        <dbReference type="SAM" id="MobiDB-lite"/>
    </source>
</evidence>
<proteinExistence type="predicted"/>
<keyword evidence="3" id="KW-1185">Reference proteome</keyword>